<evidence type="ECO:0000256" key="1">
    <source>
        <dbReference type="SAM" id="MobiDB-lite"/>
    </source>
</evidence>
<feature type="region of interest" description="Disordered" evidence="1">
    <location>
        <begin position="1"/>
        <end position="24"/>
    </location>
</feature>
<dbReference type="AlphaFoldDB" id="A0A8S1B3R5"/>
<gene>
    <name evidence="2" type="ORF">APLA_LOCUS15587</name>
</gene>
<evidence type="ECO:0000313" key="2">
    <source>
        <dbReference type="EMBL" id="CAB3256284.1"/>
    </source>
</evidence>
<evidence type="ECO:0008006" key="4">
    <source>
        <dbReference type="Google" id="ProtNLM"/>
    </source>
</evidence>
<accession>A0A8S1B3R5</accession>
<name>A0A8S1B3R5_ARCPL</name>
<proteinExistence type="predicted"/>
<dbReference type="Proteomes" id="UP000494256">
    <property type="component" value="Unassembled WGS sequence"/>
</dbReference>
<comment type="caution">
    <text evidence="2">The sequence shown here is derived from an EMBL/GenBank/DDBJ whole genome shotgun (WGS) entry which is preliminary data.</text>
</comment>
<reference evidence="2 3" key="1">
    <citation type="submission" date="2020-04" db="EMBL/GenBank/DDBJ databases">
        <authorList>
            <person name="Wallbank WR R."/>
            <person name="Pardo Diaz C."/>
            <person name="Kozak K."/>
            <person name="Martin S."/>
            <person name="Jiggins C."/>
            <person name="Moest M."/>
            <person name="Warren A I."/>
            <person name="Byers J.R.P. K."/>
            <person name="Montejo-Kovacevich G."/>
            <person name="Yen C E."/>
        </authorList>
    </citation>
    <scope>NUCLEOTIDE SEQUENCE [LARGE SCALE GENOMIC DNA]</scope>
</reference>
<organism evidence="2 3">
    <name type="scientific">Arctia plantaginis</name>
    <name type="common">Wood tiger moth</name>
    <name type="synonym">Phalaena plantaginis</name>
    <dbReference type="NCBI Taxonomy" id="874455"/>
    <lineage>
        <taxon>Eukaryota</taxon>
        <taxon>Metazoa</taxon>
        <taxon>Ecdysozoa</taxon>
        <taxon>Arthropoda</taxon>
        <taxon>Hexapoda</taxon>
        <taxon>Insecta</taxon>
        <taxon>Pterygota</taxon>
        <taxon>Neoptera</taxon>
        <taxon>Endopterygota</taxon>
        <taxon>Lepidoptera</taxon>
        <taxon>Glossata</taxon>
        <taxon>Ditrysia</taxon>
        <taxon>Noctuoidea</taxon>
        <taxon>Erebidae</taxon>
        <taxon>Arctiinae</taxon>
        <taxon>Arctia</taxon>
    </lineage>
</organism>
<protein>
    <recommendedName>
        <fullName evidence="4">CCHC-type domain-containing protein</fullName>
    </recommendedName>
</protein>
<dbReference type="EMBL" id="CADEBD010000468">
    <property type="protein sequence ID" value="CAB3256284.1"/>
    <property type="molecule type" value="Genomic_DNA"/>
</dbReference>
<evidence type="ECO:0000313" key="3">
    <source>
        <dbReference type="Proteomes" id="UP000494256"/>
    </source>
</evidence>
<dbReference type="OrthoDB" id="2789670at2759"/>
<sequence length="311" mass="35409">MSLPDKGNNPTSEDGTPRDEQRPNDVIQAMANTFKTTMNDMMAQLSYDHRTTLTEMISIMKSEENVEENVNVRNTHSHLITRTQAEYGLRDHEVRLKAASVLKGCEKTWADSSLLRTTTWTEMRDDMLQTFEPESRCFADILRYKNYTIDDAENIQDFISNVWRMFKRIVKPNPTEQDAVEFVIGSIGDERIRTELLNSKSNTVPELIAIAKTFRKRNNAPNKPNEFNKRPRLDFNRDRPNVTCYVCGQTGPFARHCSENAIHSASGSVASSSSKDLPTPLIKECFTTAKELVTLQILVLKELLTSNAVKK</sequence>